<dbReference type="AlphaFoldDB" id="A0A2A2JJ17"/>
<protein>
    <recommendedName>
        <fullName evidence="4">SXP/RAL-2 family protein Ani s 5-like cation-binding domain-containing protein</fullName>
    </recommendedName>
</protein>
<reference evidence="2 3" key="1">
    <citation type="journal article" date="2017" name="Curr. Biol.">
        <title>Genome architecture and evolution of a unichromosomal asexual nematode.</title>
        <authorList>
            <person name="Fradin H."/>
            <person name="Zegar C."/>
            <person name="Gutwein M."/>
            <person name="Lucas J."/>
            <person name="Kovtun M."/>
            <person name="Corcoran D."/>
            <person name="Baugh L.R."/>
            <person name="Kiontke K."/>
            <person name="Gunsalus K."/>
            <person name="Fitch D.H."/>
            <person name="Piano F."/>
        </authorList>
    </citation>
    <scope>NUCLEOTIDE SEQUENCE [LARGE SCALE GENOMIC DNA]</scope>
    <source>
        <strain evidence="2">PF1309</strain>
    </source>
</reference>
<keyword evidence="3" id="KW-1185">Reference proteome</keyword>
<keyword evidence="1" id="KW-0732">Signal</keyword>
<proteinExistence type="predicted"/>
<dbReference type="EMBL" id="LIAE01010404">
    <property type="protein sequence ID" value="PAV61569.1"/>
    <property type="molecule type" value="Genomic_DNA"/>
</dbReference>
<feature type="chain" id="PRO_5012268480" description="SXP/RAL-2 family protein Ani s 5-like cation-binding domain-containing protein" evidence="1">
    <location>
        <begin position="22"/>
        <end position="225"/>
    </location>
</feature>
<dbReference type="Proteomes" id="UP000218231">
    <property type="component" value="Unassembled WGS sequence"/>
</dbReference>
<name>A0A2A2JJ17_9BILA</name>
<comment type="caution">
    <text evidence="2">The sequence shown here is derived from an EMBL/GenBank/DDBJ whole genome shotgun (WGS) entry which is preliminary data.</text>
</comment>
<accession>A0A2A2JJ17</accession>
<evidence type="ECO:0008006" key="4">
    <source>
        <dbReference type="Google" id="ProtNLM"/>
    </source>
</evidence>
<sequence>MSPFLRWLLCCLAVRGPPTLPLSFPSPGPLFLSIFHLWLPGNDNQSPEEQKRALPKSETKRPKLLLLLQLAKKERLIQKEEKQLRRGEYPREGNKWKINLKISVDHFKTAFKEVRAAIKGKLSDKEIDSIKKVFGIMFDKSKSDAYKIRALKAIAKKHRKGFMGRNKKLEAKVKAMSKFVDFFTKEIYDKASPRVKNFLNAMGNFGKNFFENIEKSDAELEKGHT</sequence>
<evidence type="ECO:0000313" key="3">
    <source>
        <dbReference type="Proteomes" id="UP000218231"/>
    </source>
</evidence>
<gene>
    <name evidence="2" type="ORF">WR25_03122</name>
</gene>
<evidence type="ECO:0000313" key="2">
    <source>
        <dbReference type="EMBL" id="PAV61569.1"/>
    </source>
</evidence>
<evidence type="ECO:0000256" key="1">
    <source>
        <dbReference type="SAM" id="SignalP"/>
    </source>
</evidence>
<feature type="signal peptide" evidence="1">
    <location>
        <begin position="1"/>
        <end position="21"/>
    </location>
</feature>
<organism evidence="2 3">
    <name type="scientific">Diploscapter pachys</name>
    <dbReference type="NCBI Taxonomy" id="2018661"/>
    <lineage>
        <taxon>Eukaryota</taxon>
        <taxon>Metazoa</taxon>
        <taxon>Ecdysozoa</taxon>
        <taxon>Nematoda</taxon>
        <taxon>Chromadorea</taxon>
        <taxon>Rhabditida</taxon>
        <taxon>Rhabditina</taxon>
        <taxon>Rhabditomorpha</taxon>
        <taxon>Rhabditoidea</taxon>
        <taxon>Rhabditidae</taxon>
        <taxon>Diploscapter</taxon>
    </lineage>
</organism>